<sequence length="147" mass="16075">MGPARQTTAESGVHIVNCLERTCGFAGESSFPPLLLPSSFLATEEFLSLTDYKLLVAMSSVADATGRSYHVHAKAGACRSAEKAVQYGGCRRKRRTSLLLGGCSRMHHPRTRRHTTTVEQVYRAVPWKAVQVGVRGPRGLYETSPMP</sequence>
<gene>
    <name evidence="1" type="ORF">HPB49_001021</name>
</gene>
<keyword evidence="2" id="KW-1185">Reference proteome</keyword>
<evidence type="ECO:0000313" key="2">
    <source>
        <dbReference type="Proteomes" id="UP000821865"/>
    </source>
</evidence>
<dbReference type="EMBL" id="CM023477">
    <property type="protein sequence ID" value="KAH7936549.1"/>
    <property type="molecule type" value="Genomic_DNA"/>
</dbReference>
<accession>A0ACB8C6N3</accession>
<dbReference type="Proteomes" id="UP000821865">
    <property type="component" value="Chromosome 8"/>
</dbReference>
<organism evidence="1 2">
    <name type="scientific">Dermacentor silvarum</name>
    <name type="common">Tick</name>
    <dbReference type="NCBI Taxonomy" id="543639"/>
    <lineage>
        <taxon>Eukaryota</taxon>
        <taxon>Metazoa</taxon>
        <taxon>Ecdysozoa</taxon>
        <taxon>Arthropoda</taxon>
        <taxon>Chelicerata</taxon>
        <taxon>Arachnida</taxon>
        <taxon>Acari</taxon>
        <taxon>Parasitiformes</taxon>
        <taxon>Ixodida</taxon>
        <taxon>Ixodoidea</taxon>
        <taxon>Ixodidae</taxon>
        <taxon>Rhipicephalinae</taxon>
        <taxon>Dermacentor</taxon>
    </lineage>
</organism>
<protein>
    <submittedName>
        <fullName evidence="1">Uncharacterized protein</fullName>
    </submittedName>
</protein>
<evidence type="ECO:0000313" key="1">
    <source>
        <dbReference type="EMBL" id="KAH7936549.1"/>
    </source>
</evidence>
<proteinExistence type="predicted"/>
<reference evidence="1" key="1">
    <citation type="submission" date="2020-05" db="EMBL/GenBank/DDBJ databases">
        <title>Large-scale comparative analyses of tick genomes elucidate their genetic diversity and vector capacities.</title>
        <authorList>
            <person name="Jia N."/>
            <person name="Wang J."/>
            <person name="Shi W."/>
            <person name="Du L."/>
            <person name="Sun Y."/>
            <person name="Zhan W."/>
            <person name="Jiang J."/>
            <person name="Wang Q."/>
            <person name="Zhang B."/>
            <person name="Ji P."/>
            <person name="Sakyi L.B."/>
            <person name="Cui X."/>
            <person name="Yuan T."/>
            <person name="Jiang B."/>
            <person name="Yang W."/>
            <person name="Lam T.T.-Y."/>
            <person name="Chang Q."/>
            <person name="Ding S."/>
            <person name="Wang X."/>
            <person name="Zhu J."/>
            <person name="Ruan X."/>
            <person name="Zhao L."/>
            <person name="Wei J."/>
            <person name="Que T."/>
            <person name="Du C."/>
            <person name="Cheng J."/>
            <person name="Dai P."/>
            <person name="Han X."/>
            <person name="Huang E."/>
            <person name="Gao Y."/>
            <person name="Liu J."/>
            <person name="Shao H."/>
            <person name="Ye R."/>
            <person name="Li L."/>
            <person name="Wei W."/>
            <person name="Wang X."/>
            <person name="Wang C."/>
            <person name="Yang T."/>
            <person name="Huo Q."/>
            <person name="Li W."/>
            <person name="Guo W."/>
            <person name="Chen H."/>
            <person name="Zhou L."/>
            <person name="Ni X."/>
            <person name="Tian J."/>
            <person name="Zhou Y."/>
            <person name="Sheng Y."/>
            <person name="Liu T."/>
            <person name="Pan Y."/>
            <person name="Xia L."/>
            <person name="Li J."/>
            <person name="Zhao F."/>
            <person name="Cao W."/>
        </authorList>
    </citation>
    <scope>NUCLEOTIDE SEQUENCE</scope>
    <source>
        <strain evidence="1">Dsil-2018</strain>
    </source>
</reference>
<comment type="caution">
    <text evidence="1">The sequence shown here is derived from an EMBL/GenBank/DDBJ whole genome shotgun (WGS) entry which is preliminary data.</text>
</comment>
<name>A0ACB8C6N3_DERSI</name>